<evidence type="ECO:0000313" key="4">
    <source>
        <dbReference type="EMBL" id="RDW66744.1"/>
    </source>
</evidence>
<comment type="caution">
    <text evidence="4">The sequence shown here is derived from an EMBL/GenBank/DDBJ whole genome shotgun (WGS) entry which is preliminary data.</text>
</comment>
<feature type="region of interest" description="Disordered" evidence="3">
    <location>
        <begin position="663"/>
        <end position="685"/>
    </location>
</feature>
<dbReference type="Proteomes" id="UP000256328">
    <property type="component" value="Unassembled WGS sequence"/>
</dbReference>
<dbReference type="EMBL" id="PDLN01000014">
    <property type="protein sequence ID" value="RDW66744.1"/>
    <property type="molecule type" value="Genomic_DNA"/>
</dbReference>
<organism evidence="4 5">
    <name type="scientific">Coleophoma crateriformis</name>
    <dbReference type="NCBI Taxonomy" id="565419"/>
    <lineage>
        <taxon>Eukaryota</taxon>
        <taxon>Fungi</taxon>
        <taxon>Dikarya</taxon>
        <taxon>Ascomycota</taxon>
        <taxon>Pezizomycotina</taxon>
        <taxon>Leotiomycetes</taxon>
        <taxon>Helotiales</taxon>
        <taxon>Dermateaceae</taxon>
        <taxon>Coleophoma</taxon>
    </lineage>
</organism>
<keyword evidence="2" id="KW-0539">Nucleus</keyword>
<accession>A0A3D8QYV9</accession>
<reference evidence="4 5" key="1">
    <citation type="journal article" date="2018" name="IMA Fungus">
        <title>IMA Genome-F 9: Draft genome sequence of Annulohypoxylon stygium, Aspergillus mulundensis, Berkeleyomyces basicola (syn. Thielaviopsis basicola), Ceratocystis smalleyi, two Cercospora beticola strains, Coleophoma cylindrospora, Fusarium fracticaudum, Phialophora cf. hyalina, and Morchella septimelata.</title>
        <authorList>
            <person name="Wingfield B.D."/>
            <person name="Bills G.F."/>
            <person name="Dong Y."/>
            <person name="Huang W."/>
            <person name="Nel W.J."/>
            <person name="Swalarsk-Parry B.S."/>
            <person name="Vaghefi N."/>
            <person name="Wilken P.M."/>
            <person name="An Z."/>
            <person name="de Beer Z.W."/>
            <person name="De Vos L."/>
            <person name="Chen L."/>
            <person name="Duong T.A."/>
            <person name="Gao Y."/>
            <person name="Hammerbacher A."/>
            <person name="Kikkert J.R."/>
            <person name="Li Y."/>
            <person name="Li H."/>
            <person name="Li K."/>
            <person name="Li Q."/>
            <person name="Liu X."/>
            <person name="Ma X."/>
            <person name="Naidoo K."/>
            <person name="Pethybridge S.J."/>
            <person name="Sun J."/>
            <person name="Steenkamp E.T."/>
            <person name="van der Nest M.A."/>
            <person name="van Wyk S."/>
            <person name="Wingfield M.J."/>
            <person name="Xiong C."/>
            <person name="Yue Q."/>
            <person name="Zhang X."/>
        </authorList>
    </citation>
    <scope>NUCLEOTIDE SEQUENCE [LARGE SCALE GENOMIC DNA]</scope>
    <source>
        <strain evidence="4 5">BP5796</strain>
    </source>
</reference>
<dbReference type="PANTHER" id="PTHR31001">
    <property type="entry name" value="UNCHARACTERIZED TRANSCRIPTIONAL REGULATORY PROTEIN"/>
    <property type="match status" value="1"/>
</dbReference>
<dbReference type="GO" id="GO:0003677">
    <property type="term" value="F:DNA binding"/>
    <property type="evidence" value="ECO:0007669"/>
    <property type="project" value="InterPro"/>
</dbReference>
<dbReference type="OrthoDB" id="410267at2759"/>
<protein>
    <submittedName>
        <fullName evidence="4">Uncharacterized protein</fullName>
    </submittedName>
</protein>
<comment type="subcellular location">
    <subcellularLocation>
        <location evidence="1">Nucleus</location>
    </subcellularLocation>
</comment>
<evidence type="ECO:0000256" key="2">
    <source>
        <dbReference type="ARBA" id="ARBA00023242"/>
    </source>
</evidence>
<dbReference type="InterPro" id="IPR050613">
    <property type="entry name" value="Sec_Metabolite_Reg"/>
</dbReference>
<dbReference type="GO" id="GO:0006351">
    <property type="term" value="P:DNA-templated transcription"/>
    <property type="evidence" value="ECO:0007669"/>
    <property type="project" value="InterPro"/>
</dbReference>
<dbReference type="GO" id="GO:0005634">
    <property type="term" value="C:nucleus"/>
    <property type="evidence" value="ECO:0007669"/>
    <property type="project" value="UniProtKB-SubCell"/>
</dbReference>
<name>A0A3D8QYV9_9HELO</name>
<proteinExistence type="predicted"/>
<feature type="region of interest" description="Disordered" evidence="3">
    <location>
        <begin position="752"/>
        <end position="782"/>
    </location>
</feature>
<keyword evidence="5" id="KW-1185">Reference proteome</keyword>
<dbReference type="GO" id="GO:0008270">
    <property type="term" value="F:zinc ion binding"/>
    <property type="evidence" value="ECO:0007669"/>
    <property type="project" value="InterPro"/>
</dbReference>
<dbReference type="CDD" id="cd12148">
    <property type="entry name" value="fungal_TF_MHR"/>
    <property type="match status" value="1"/>
</dbReference>
<gene>
    <name evidence="4" type="ORF">BP5796_09493</name>
</gene>
<feature type="region of interest" description="Disordered" evidence="3">
    <location>
        <begin position="88"/>
        <end position="121"/>
    </location>
</feature>
<dbReference type="AlphaFoldDB" id="A0A3D8QYV9"/>
<evidence type="ECO:0000313" key="5">
    <source>
        <dbReference type="Proteomes" id="UP000256328"/>
    </source>
</evidence>
<evidence type="ECO:0000256" key="3">
    <source>
        <dbReference type="SAM" id="MobiDB-lite"/>
    </source>
</evidence>
<evidence type="ECO:0000256" key="1">
    <source>
        <dbReference type="ARBA" id="ARBA00004123"/>
    </source>
</evidence>
<sequence>MPNLTLFAIGDTMQELQGTADLCHRADNANSAENVQSSLSGSPGPFRGLSVPRTGSAAGAPINERILTLVNTLSDRVQNLEASIQRLEPRKRQASEDLEVQAAEGQGLRESESSSQLAVSRPAKYARTLPIKDVKAAVRREEEGIENESSSGQNASDAEVEDAATVLEFLAWGRIKDSSITNDLRDMTGNEDLTPFQDKAPSHNAQNWGHSPSVVSGGGYFPLKASNLSQIQELLPTKTQVILLCEYHANWLLFMHCSFHVTTFSGELDQFYSHDDGIISVTSTGLQWAALLFSIMCGSMTCARPSTVASWGFNEREQSHIAQQWYQAAIECLDAAKYQQNHCIYSVQAISSMTICAHILGYSNSQSVLLAAAVRIGQSLGLHRLTRHSKDTQQLDGKGLAEAIQKETRRRLWQQLAIQDWFSVPFSETYCVNRLHFSTKPPLHCDDETLQPLPASTPSITSYGNFLFRIACLMPELLDKTAGSQTVNMKYEQVLHFDQRMRDLVTTQLPPCINGQMPTDSSWPTWVPLARRCLTVTAAHKIIMIHRKFLGMSFHDARFVFTRRTCLAAAKTIINEVKQEAILGSPTLWTFQAFMVAAAIILSLDNFNRSQSSREYTENRQLVSDTIVILAESASVSAIAARGTRLLTDLLVEEENFHAKNILHGQSQEGKQQDSHRLGNPSSASDKTLNVSAFVKKFCEANHPPSESSPIAAYHVPLWLQDSGSHHQNSIRRSSEDLYDAGMDNRAYSASSFKPHSAACNNSSTRSSIPVSGTRQFGGTTNPFGQNFSETFDIRSVNWFDDLLGLAPSNSL</sequence>
<dbReference type="PANTHER" id="PTHR31001:SF90">
    <property type="entry name" value="CENTROMERE DNA-BINDING PROTEIN COMPLEX CBF3 SUBUNIT B"/>
    <property type="match status" value="1"/>
</dbReference>